<keyword evidence="4" id="KW-1185">Reference proteome</keyword>
<protein>
    <recommendedName>
        <fullName evidence="5">Mammalian cell entry protein</fullName>
    </recommendedName>
</protein>
<evidence type="ECO:0008006" key="5">
    <source>
        <dbReference type="Google" id="ProtNLM"/>
    </source>
</evidence>
<dbReference type="OrthoDB" id="4774723at2"/>
<dbReference type="RefSeq" id="WP_005631576.1">
    <property type="nucleotide sequence ID" value="NZ_LR026975.1"/>
</dbReference>
<proteinExistence type="predicted"/>
<organism evidence="3 4">
    <name type="scientific">Mycolicibacterium hassiacum (strain DSM 44199 / CIP 105218 / JCM 12690 / 3849)</name>
    <name type="common">Mycobacterium hassiacum</name>
    <dbReference type="NCBI Taxonomy" id="1122247"/>
    <lineage>
        <taxon>Bacteria</taxon>
        <taxon>Bacillati</taxon>
        <taxon>Actinomycetota</taxon>
        <taxon>Actinomycetes</taxon>
        <taxon>Mycobacteriales</taxon>
        <taxon>Mycobacteriaceae</taxon>
        <taxon>Mycolicibacterium</taxon>
    </lineage>
</organism>
<dbReference type="GO" id="GO:0016020">
    <property type="term" value="C:membrane"/>
    <property type="evidence" value="ECO:0007669"/>
    <property type="project" value="UniProtKB-SubCell"/>
</dbReference>
<dbReference type="EMBL" id="AMRA01000123">
    <property type="protein sequence ID" value="EKF21635.1"/>
    <property type="molecule type" value="Genomic_DNA"/>
</dbReference>
<dbReference type="STRING" id="1122247.GCA_000379865_00342"/>
<dbReference type="AlphaFoldDB" id="K5BA52"/>
<gene>
    <name evidence="3" type="ORF">C731_4374</name>
</gene>
<evidence type="ECO:0000256" key="1">
    <source>
        <dbReference type="ARBA" id="ARBA00004370"/>
    </source>
</evidence>
<dbReference type="PANTHER" id="PTHR37042">
    <property type="entry name" value="OUTER MEMBRANE PROTEIN RV1973"/>
    <property type="match status" value="1"/>
</dbReference>
<dbReference type="PATRIC" id="fig|1122247.3.peg.4194"/>
<reference evidence="3 4" key="1">
    <citation type="journal article" date="2012" name="J. Bacteriol.">
        <title>Genome sequence of Mycobacterium hassiacum DSM 44199, a rare source of heat-stable mycobacterial proteins.</title>
        <authorList>
            <person name="Tiago I."/>
            <person name="Maranha A."/>
            <person name="Mendes V."/>
            <person name="Alarico S."/>
            <person name="Moynihan P.J."/>
            <person name="Clarke A.J."/>
            <person name="Macedo-Ribeiro S."/>
            <person name="Pereira P.J."/>
            <person name="Empadinhas N."/>
        </authorList>
    </citation>
    <scope>NUCLEOTIDE SEQUENCE [LARGE SCALE GENOMIC DNA]</scope>
    <source>
        <strain evidence="4">DSM 44199 / CIP 105218 / JCM 12690 / 3849</strain>
    </source>
</reference>
<evidence type="ECO:0000313" key="3">
    <source>
        <dbReference type="EMBL" id="EKF21635.1"/>
    </source>
</evidence>
<comment type="caution">
    <text evidence="3">The sequence shown here is derived from an EMBL/GenBank/DDBJ whole genome shotgun (WGS) entry which is preliminary data.</text>
</comment>
<sequence length="154" mass="17134">MFLLGLVMVVAMVSVVLWTLHRDHEARRLVAQREAFLAAGREAAIYLTTLDHTRIEADVARILDMTTGTFRDGFEQRAPAFIDVIRQNQSSSTGRITEVGLESMEGNAARVLVAANIVMSSKAHPNQPPKPWRMRLDLREEGDGVKVADVRLVP</sequence>
<name>K5BA52_MYCHD</name>
<dbReference type="PANTHER" id="PTHR37042:SF4">
    <property type="entry name" value="OUTER MEMBRANE PROTEIN RV1973"/>
    <property type="match status" value="1"/>
</dbReference>
<keyword evidence="2" id="KW-0472">Membrane</keyword>
<evidence type="ECO:0000256" key="2">
    <source>
        <dbReference type="ARBA" id="ARBA00023136"/>
    </source>
</evidence>
<comment type="subcellular location">
    <subcellularLocation>
        <location evidence="1">Membrane</location>
    </subcellularLocation>
</comment>
<evidence type="ECO:0000313" key="4">
    <source>
        <dbReference type="Proteomes" id="UP000006265"/>
    </source>
</evidence>
<dbReference type="eggNOG" id="ENOG503303V">
    <property type="taxonomic scope" value="Bacteria"/>
</dbReference>
<accession>K5BA52</accession>
<dbReference type="Proteomes" id="UP000006265">
    <property type="component" value="Unassembled WGS sequence"/>
</dbReference>